<dbReference type="InterPro" id="IPR019787">
    <property type="entry name" value="Znf_PHD-finger"/>
</dbReference>
<organism evidence="19 20">
    <name type="scientific">Pseudovirgaria hyperparasitica</name>
    <dbReference type="NCBI Taxonomy" id="470096"/>
    <lineage>
        <taxon>Eukaryota</taxon>
        <taxon>Fungi</taxon>
        <taxon>Dikarya</taxon>
        <taxon>Ascomycota</taxon>
        <taxon>Pezizomycotina</taxon>
        <taxon>Dothideomycetes</taxon>
        <taxon>Dothideomycetes incertae sedis</taxon>
        <taxon>Acrospermales</taxon>
        <taxon>Acrospermaceae</taxon>
        <taxon>Pseudovirgaria</taxon>
    </lineage>
</organism>
<evidence type="ECO:0000259" key="18">
    <source>
        <dbReference type="PROSITE" id="PS50016"/>
    </source>
</evidence>
<feature type="binding site" evidence="14">
    <location>
        <position position="371"/>
    </location>
    <ligand>
        <name>Zn(2+)</name>
        <dbReference type="ChEBI" id="CHEBI:29105"/>
        <label>2</label>
    </ligand>
</feature>
<dbReference type="PROSITE" id="PS01359">
    <property type="entry name" value="ZF_PHD_1"/>
    <property type="match status" value="1"/>
</dbReference>
<evidence type="ECO:0000256" key="17">
    <source>
        <dbReference type="SAM" id="MobiDB-lite"/>
    </source>
</evidence>
<evidence type="ECO:0000256" key="11">
    <source>
        <dbReference type="ARBA" id="ARBA00023306"/>
    </source>
</evidence>
<keyword evidence="9 16" id="KW-0539">Nucleus</keyword>
<evidence type="ECO:0000256" key="4">
    <source>
        <dbReference type="ARBA" id="ARBA00022763"/>
    </source>
</evidence>
<keyword evidence="3 14" id="KW-0479">Metal-binding</keyword>
<feature type="region of interest" description="Disordered" evidence="17">
    <location>
        <begin position="118"/>
        <end position="154"/>
    </location>
</feature>
<gene>
    <name evidence="19" type="ORF">EJ05DRAFT_502822</name>
</gene>
<dbReference type="SMART" id="SM00249">
    <property type="entry name" value="PHD"/>
    <property type="match status" value="1"/>
</dbReference>
<dbReference type="CDD" id="cd15505">
    <property type="entry name" value="PHD_ING"/>
    <property type="match status" value="1"/>
</dbReference>
<evidence type="ECO:0000256" key="1">
    <source>
        <dbReference type="ARBA" id="ARBA00004123"/>
    </source>
</evidence>
<dbReference type="GeneID" id="54488367"/>
<name>A0A6A6W041_9PEZI</name>
<dbReference type="EMBL" id="ML996577">
    <property type="protein sequence ID" value="KAF2755354.1"/>
    <property type="molecule type" value="Genomic_DNA"/>
</dbReference>
<dbReference type="SMART" id="SM01408">
    <property type="entry name" value="ING"/>
    <property type="match status" value="1"/>
</dbReference>
<dbReference type="GO" id="GO:0006355">
    <property type="term" value="P:regulation of DNA-templated transcription"/>
    <property type="evidence" value="ECO:0007669"/>
    <property type="project" value="TreeGrafter"/>
</dbReference>
<dbReference type="PROSITE" id="PS50016">
    <property type="entry name" value="ZF_PHD_2"/>
    <property type="match status" value="1"/>
</dbReference>
<dbReference type="SUPFAM" id="SSF57903">
    <property type="entry name" value="FYVE/PHD zinc finger"/>
    <property type="match status" value="1"/>
</dbReference>
<keyword evidence="4" id="KW-0227">DNA damage</keyword>
<dbReference type="Gene3D" id="3.30.40.10">
    <property type="entry name" value="Zinc/RING finger domain, C3HC4 (zinc finger)"/>
    <property type="match status" value="1"/>
</dbReference>
<feature type="binding site" evidence="14">
    <location>
        <position position="360"/>
    </location>
    <ligand>
        <name>Zn(2+)</name>
        <dbReference type="ChEBI" id="CHEBI:29105"/>
        <label>1</label>
    </ligand>
</feature>
<dbReference type="GO" id="GO:0006281">
    <property type="term" value="P:DNA repair"/>
    <property type="evidence" value="ECO:0007669"/>
    <property type="project" value="UniProtKB-KW"/>
</dbReference>
<reference evidence="19" key="1">
    <citation type="journal article" date="2020" name="Stud. Mycol.">
        <title>101 Dothideomycetes genomes: a test case for predicting lifestyles and emergence of pathogens.</title>
        <authorList>
            <person name="Haridas S."/>
            <person name="Albert R."/>
            <person name="Binder M."/>
            <person name="Bloem J."/>
            <person name="Labutti K."/>
            <person name="Salamov A."/>
            <person name="Andreopoulos B."/>
            <person name="Baker S."/>
            <person name="Barry K."/>
            <person name="Bills G."/>
            <person name="Bluhm B."/>
            <person name="Cannon C."/>
            <person name="Castanera R."/>
            <person name="Culley D."/>
            <person name="Daum C."/>
            <person name="Ezra D."/>
            <person name="Gonzalez J."/>
            <person name="Henrissat B."/>
            <person name="Kuo A."/>
            <person name="Liang C."/>
            <person name="Lipzen A."/>
            <person name="Lutzoni F."/>
            <person name="Magnuson J."/>
            <person name="Mondo S."/>
            <person name="Nolan M."/>
            <person name="Ohm R."/>
            <person name="Pangilinan J."/>
            <person name="Park H.-J."/>
            <person name="Ramirez L."/>
            <person name="Alfaro M."/>
            <person name="Sun H."/>
            <person name="Tritt A."/>
            <person name="Yoshinaga Y."/>
            <person name="Zwiers L.-H."/>
            <person name="Turgeon B."/>
            <person name="Goodwin S."/>
            <person name="Spatafora J."/>
            <person name="Crous P."/>
            <person name="Grigoriev I."/>
        </authorList>
    </citation>
    <scope>NUCLEOTIDE SEQUENCE</scope>
    <source>
        <strain evidence="19">CBS 121739</strain>
    </source>
</reference>
<evidence type="ECO:0000256" key="6">
    <source>
        <dbReference type="ARBA" id="ARBA00022833"/>
    </source>
</evidence>
<dbReference type="InterPro" id="IPR013083">
    <property type="entry name" value="Znf_RING/FYVE/PHD"/>
</dbReference>
<dbReference type="GO" id="GO:0035267">
    <property type="term" value="C:NuA4 histone acetyltransferase complex"/>
    <property type="evidence" value="ECO:0007669"/>
    <property type="project" value="TreeGrafter"/>
</dbReference>
<dbReference type="OrthoDB" id="2505961at2759"/>
<evidence type="ECO:0000256" key="12">
    <source>
        <dbReference type="ARBA" id="ARBA00037044"/>
    </source>
</evidence>
<keyword evidence="5 15" id="KW-0863">Zinc-finger</keyword>
<dbReference type="InterPro" id="IPR011011">
    <property type="entry name" value="Znf_FYVE_PHD"/>
</dbReference>
<dbReference type="GO" id="GO:0051321">
    <property type="term" value="P:meiotic cell cycle"/>
    <property type="evidence" value="ECO:0007669"/>
    <property type="project" value="UniProtKB-KW"/>
</dbReference>
<feature type="site" description="Histone H3K4me3 binding" evidence="13">
    <location>
        <position position="372"/>
    </location>
</feature>
<dbReference type="InterPro" id="IPR019786">
    <property type="entry name" value="Zinc_finger_PHD-type_CS"/>
</dbReference>
<feature type="binding site" evidence="14">
    <location>
        <position position="385"/>
    </location>
    <ligand>
        <name>Zn(2+)</name>
        <dbReference type="ChEBI" id="CHEBI:29105"/>
        <label>1</label>
    </ligand>
</feature>
<keyword evidence="7 16" id="KW-0156">Chromatin regulator</keyword>
<dbReference type="GO" id="GO:0006325">
    <property type="term" value="P:chromatin organization"/>
    <property type="evidence" value="ECO:0007669"/>
    <property type="project" value="UniProtKB-KW"/>
</dbReference>
<keyword evidence="11" id="KW-0131">Cell cycle</keyword>
<evidence type="ECO:0000256" key="2">
    <source>
        <dbReference type="ARBA" id="ARBA00010210"/>
    </source>
</evidence>
<evidence type="ECO:0000256" key="15">
    <source>
        <dbReference type="PROSITE-ProRule" id="PRU00146"/>
    </source>
</evidence>
<evidence type="ECO:0000256" key="10">
    <source>
        <dbReference type="ARBA" id="ARBA00023254"/>
    </source>
</evidence>
<dbReference type="RefSeq" id="XP_033597805.1">
    <property type="nucleotide sequence ID" value="XM_033747313.1"/>
</dbReference>
<feature type="site" description="Histone H3K4me3 binding" evidence="13">
    <location>
        <position position="380"/>
    </location>
</feature>
<dbReference type="Proteomes" id="UP000799437">
    <property type="component" value="Unassembled WGS sequence"/>
</dbReference>
<dbReference type="PANTHER" id="PTHR10333">
    <property type="entry name" value="INHIBITOR OF GROWTH PROTEIN"/>
    <property type="match status" value="1"/>
</dbReference>
<feature type="binding site" evidence="14">
    <location>
        <position position="401"/>
    </location>
    <ligand>
        <name>Zn(2+)</name>
        <dbReference type="ChEBI" id="CHEBI:29105"/>
        <label>2</label>
    </ligand>
</feature>
<feature type="region of interest" description="Disordered" evidence="17">
    <location>
        <begin position="184"/>
        <end position="351"/>
    </location>
</feature>
<comment type="domain">
    <text evidence="16">The PHD-type zinc finger mediates the binding to H3K4me3.</text>
</comment>
<dbReference type="AlphaFoldDB" id="A0A6A6W041"/>
<evidence type="ECO:0000256" key="8">
    <source>
        <dbReference type="ARBA" id="ARBA00023204"/>
    </source>
</evidence>
<feature type="compositionally biased region" description="Acidic residues" evidence="17">
    <location>
        <begin position="318"/>
        <end position="333"/>
    </location>
</feature>
<keyword evidence="8" id="KW-0234">DNA repair</keyword>
<dbReference type="InterPro" id="IPR001965">
    <property type="entry name" value="Znf_PHD"/>
</dbReference>
<feature type="compositionally biased region" description="Polar residues" evidence="17">
    <location>
        <begin position="239"/>
        <end position="262"/>
    </location>
</feature>
<dbReference type="InterPro" id="IPR028651">
    <property type="entry name" value="ING_fam"/>
</dbReference>
<proteinExistence type="inferred from homology"/>
<feature type="site" description="Histone H3K4me3 binding" evidence="13">
    <location>
        <position position="357"/>
    </location>
</feature>
<sequence length="416" mass="44609">MAVPDDPAAVLEHFINDVANLPAEIAHLYEEMEAKEQLIAECKATIASRDASLQKFIKLNGCIPTNPKEELYEKVIMESYAKAEVLMRERQKLAEKAEHLLNRHVKKLDTYYRNMQNEGSVTLDPNLPSLLRDSPNYTGGADSSLSTGVNTPLNQLSGNTSGGAINAAHQAIMSRIAATASARGNSPAVATTPQAHPVGGQPAQAVAAVNRSVRELSVSSDTKRRRPHGSLGALPPPSSNLARQSSLGPGTPKVNTPGSRQGSAGPRPAKKGVIRKVPPGQQLRKKMHSGGIRAGNMSQKKARTKVPGVNRASPSTTADDESVLSGEQTDDENASAGGPDEHGAEEMEADDEDTTKYCICHKVSHGDMVACDNDTCPYQWFHWGCVGITEEPAGEWYCPSCSETMGPKDKKKTKKK</sequence>
<keyword evidence="20" id="KW-1185">Reference proteome</keyword>
<feature type="compositionally biased region" description="Polar residues" evidence="17">
    <location>
        <begin position="135"/>
        <end position="154"/>
    </location>
</feature>
<feature type="site" description="Histone H3K4me3 binding" evidence="13">
    <location>
        <position position="368"/>
    </location>
</feature>
<comment type="function">
    <text evidence="16">Component of an histone acetyltransferase complex.</text>
</comment>
<feature type="binding site" evidence="14">
    <location>
        <position position="398"/>
    </location>
    <ligand>
        <name>Zn(2+)</name>
        <dbReference type="ChEBI" id="CHEBI:29105"/>
        <label>2</label>
    </ligand>
</feature>
<feature type="binding site" evidence="14">
    <location>
        <position position="382"/>
    </location>
    <ligand>
        <name>Zn(2+)</name>
        <dbReference type="ChEBI" id="CHEBI:29105"/>
        <label>1</label>
    </ligand>
</feature>
<comment type="subunit">
    <text evidence="16">Component of an histone acetyltransferase complex. Interacts with H3K4me3 and to a lesser extent with H3K4me2.</text>
</comment>
<evidence type="ECO:0000256" key="3">
    <source>
        <dbReference type="ARBA" id="ARBA00022723"/>
    </source>
</evidence>
<dbReference type="CDD" id="cd16858">
    <property type="entry name" value="ING_ING3_Yng2p"/>
    <property type="match status" value="1"/>
</dbReference>
<accession>A0A6A6W041</accession>
<evidence type="ECO:0000256" key="14">
    <source>
        <dbReference type="PIRSR" id="PIRSR628651-51"/>
    </source>
</evidence>
<evidence type="ECO:0000256" key="9">
    <source>
        <dbReference type="ARBA" id="ARBA00023242"/>
    </source>
</evidence>
<feature type="binding site" evidence="14">
    <location>
        <position position="376"/>
    </location>
    <ligand>
        <name>Zn(2+)</name>
        <dbReference type="ChEBI" id="CHEBI:29105"/>
        <label>2</label>
    </ligand>
</feature>
<evidence type="ECO:0000256" key="5">
    <source>
        <dbReference type="ARBA" id="ARBA00022771"/>
    </source>
</evidence>
<evidence type="ECO:0000313" key="19">
    <source>
        <dbReference type="EMBL" id="KAF2755354.1"/>
    </source>
</evidence>
<keyword evidence="10" id="KW-0469">Meiosis</keyword>
<evidence type="ECO:0000256" key="13">
    <source>
        <dbReference type="PIRSR" id="PIRSR628651-50"/>
    </source>
</evidence>
<dbReference type="GO" id="GO:0005634">
    <property type="term" value="C:nucleus"/>
    <property type="evidence" value="ECO:0007669"/>
    <property type="project" value="UniProtKB-SubCell"/>
</dbReference>
<feature type="binding site" evidence="14">
    <location>
        <position position="358"/>
    </location>
    <ligand>
        <name>Zn(2+)</name>
        <dbReference type="ChEBI" id="CHEBI:29105"/>
        <label>1</label>
    </ligand>
</feature>
<comment type="function">
    <text evidence="12">Component of the NuA4 histone acetyltransferase complex which is involved in transcriptional activation of selected genes principally by acetylation of nucleosomal histone H4 and H2A. The NuA4 complex is also involved in DNA repair. Involved in cell cycle progression and meiosis.</text>
</comment>
<feature type="compositionally biased region" description="Polar residues" evidence="17">
    <location>
        <begin position="184"/>
        <end position="194"/>
    </location>
</feature>
<comment type="subcellular location">
    <subcellularLocation>
        <location evidence="1 16">Nucleus</location>
    </subcellularLocation>
</comment>
<evidence type="ECO:0000256" key="7">
    <source>
        <dbReference type="ARBA" id="ARBA00022853"/>
    </source>
</evidence>
<evidence type="ECO:0000256" key="16">
    <source>
        <dbReference type="RuleBase" id="RU361213"/>
    </source>
</evidence>
<dbReference type="Gene3D" id="6.10.140.1740">
    <property type="match status" value="1"/>
</dbReference>
<dbReference type="InterPro" id="IPR024610">
    <property type="entry name" value="ING_N_histone-binding"/>
</dbReference>
<dbReference type="PANTHER" id="PTHR10333:SF100">
    <property type="entry name" value="CHROMATIN MODIFICATION-RELATED PROTEIN YNG2"/>
    <property type="match status" value="1"/>
</dbReference>
<dbReference type="Pfam" id="PF12998">
    <property type="entry name" value="ING"/>
    <property type="match status" value="1"/>
</dbReference>
<keyword evidence="6 14" id="KW-0862">Zinc</keyword>
<comment type="similarity">
    <text evidence="2 16">Belongs to the ING family.</text>
</comment>
<feature type="compositionally biased region" description="Low complexity" evidence="17">
    <location>
        <begin position="197"/>
        <end position="209"/>
    </location>
</feature>
<protein>
    <recommendedName>
        <fullName evidence="16">Chromatin modification-related protein</fullName>
    </recommendedName>
</protein>
<evidence type="ECO:0000313" key="20">
    <source>
        <dbReference type="Proteomes" id="UP000799437"/>
    </source>
</evidence>
<dbReference type="GO" id="GO:0008270">
    <property type="term" value="F:zinc ion binding"/>
    <property type="evidence" value="ECO:0007669"/>
    <property type="project" value="UniProtKB-KW"/>
</dbReference>
<feature type="domain" description="PHD-type" evidence="18">
    <location>
        <begin position="355"/>
        <end position="404"/>
    </location>
</feature>